<accession>A0A2P7NRT8</accession>
<reference evidence="2 3" key="1">
    <citation type="submission" date="2018-03" db="EMBL/GenBank/DDBJ databases">
        <title>Draft genome of Nitrosomonas supralitoralis APG5.</title>
        <authorList>
            <person name="Urakawa H."/>
            <person name="Lopez J.V."/>
        </authorList>
    </citation>
    <scope>NUCLEOTIDE SEQUENCE [LARGE SCALE GENOMIC DNA]</scope>
    <source>
        <strain evidence="2 3">APG5</strain>
    </source>
</reference>
<dbReference type="EMBL" id="PXXU01000067">
    <property type="protein sequence ID" value="PSJ16148.1"/>
    <property type="molecule type" value="Genomic_DNA"/>
</dbReference>
<evidence type="ECO:0000313" key="3">
    <source>
        <dbReference type="Proteomes" id="UP000241912"/>
    </source>
</evidence>
<feature type="transmembrane region" description="Helical" evidence="1">
    <location>
        <begin position="52"/>
        <end position="78"/>
    </location>
</feature>
<protein>
    <submittedName>
        <fullName evidence="2">Uncharacterized protein</fullName>
    </submittedName>
</protein>
<sequence length="90" mass="10485">MDDSTMNIIYEIDIDLIKQVATYYLLAGLVFLFAVLHFGFKDHDEKADIASNLGVVVMTVIAFWPYNLICLVFSWPVWTMPVSELFRRHR</sequence>
<keyword evidence="1" id="KW-1133">Transmembrane helix</keyword>
<name>A0A2P7NRT8_9PROT</name>
<keyword evidence="1" id="KW-0812">Transmembrane</keyword>
<comment type="caution">
    <text evidence="2">The sequence shown here is derived from an EMBL/GenBank/DDBJ whole genome shotgun (WGS) entry which is preliminary data.</text>
</comment>
<keyword evidence="1" id="KW-0472">Membrane</keyword>
<evidence type="ECO:0000313" key="2">
    <source>
        <dbReference type="EMBL" id="PSJ16148.1"/>
    </source>
</evidence>
<dbReference type="AlphaFoldDB" id="A0A2P7NRT8"/>
<keyword evidence="3" id="KW-1185">Reference proteome</keyword>
<evidence type="ECO:0000256" key="1">
    <source>
        <dbReference type="SAM" id="Phobius"/>
    </source>
</evidence>
<gene>
    <name evidence="2" type="ORF">C7H79_15030</name>
</gene>
<proteinExistence type="predicted"/>
<dbReference type="Proteomes" id="UP000241912">
    <property type="component" value="Unassembled WGS sequence"/>
</dbReference>
<organism evidence="2 3">
    <name type="scientific">Nitrosomonas supralitoralis</name>
    <dbReference type="NCBI Taxonomy" id="2116706"/>
    <lineage>
        <taxon>Bacteria</taxon>
        <taxon>Pseudomonadati</taxon>
        <taxon>Pseudomonadota</taxon>
        <taxon>Betaproteobacteria</taxon>
        <taxon>Nitrosomonadales</taxon>
        <taxon>Nitrosomonadaceae</taxon>
        <taxon>Nitrosomonas</taxon>
    </lineage>
</organism>
<feature type="transmembrane region" description="Helical" evidence="1">
    <location>
        <begin position="20"/>
        <end position="40"/>
    </location>
</feature>